<keyword evidence="1" id="KW-0812">Transmembrane</keyword>
<organism evidence="2 3">
    <name type="scientific">Paramaledivibacter caminithermalis (strain DSM 15212 / CIP 107654 / DViRD3)</name>
    <name type="common">Clostridium caminithermale</name>
    <dbReference type="NCBI Taxonomy" id="1121301"/>
    <lineage>
        <taxon>Bacteria</taxon>
        <taxon>Bacillati</taxon>
        <taxon>Bacillota</taxon>
        <taxon>Clostridia</taxon>
        <taxon>Peptostreptococcales</taxon>
        <taxon>Caminicellaceae</taxon>
        <taxon>Paramaledivibacter</taxon>
    </lineage>
</organism>
<sequence>MKIIANKDKNIFLNMLTLIMIFAASLATGLFLLIKSSRLNIYLTILTVLILFFSAATIYLLGMLLLVIRIVKNKNIPRFLISLFENSIKFVYPIMITFSNLLKIEKDPIRRFFSELNNKIVIQKIDKLKPEDILVIAPHCLQNSSCKHKITGNINNCNRCGACDINLLLDLCTSYNINLQVVTGGTLARKIIKDYRPKGVIAIACERDLSHGILDVKSIPVIGIKNERPNGPCYNTCVEINKVEKAINQFLRR</sequence>
<dbReference type="RefSeq" id="WP_073148937.1">
    <property type="nucleotide sequence ID" value="NZ_FRAG01000017.1"/>
</dbReference>
<dbReference type="PANTHER" id="PTHR43801:SF1">
    <property type="entry name" value="POLYPRENYL SYNTHETASE"/>
    <property type="match status" value="1"/>
</dbReference>
<evidence type="ECO:0000256" key="1">
    <source>
        <dbReference type="SAM" id="Phobius"/>
    </source>
</evidence>
<proteinExistence type="predicted"/>
<dbReference type="PANTHER" id="PTHR43801">
    <property type="entry name" value="NUCLEOTIDE-BINDING PROTEIN-RELATED"/>
    <property type="match status" value="1"/>
</dbReference>
<keyword evidence="3" id="KW-1185">Reference proteome</keyword>
<dbReference type="AlphaFoldDB" id="A0A1M6NHE2"/>
<accession>A0A1M6NHE2</accession>
<dbReference type="Proteomes" id="UP000184465">
    <property type="component" value="Unassembled WGS sequence"/>
</dbReference>
<keyword evidence="1" id="KW-1133">Transmembrane helix</keyword>
<feature type="transmembrane region" description="Helical" evidence="1">
    <location>
        <begin position="12"/>
        <end position="34"/>
    </location>
</feature>
<dbReference type="OrthoDB" id="9787348at2"/>
<feature type="transmembrane region" description="Helical" evidence="1">
    <location>
        <begin position="40"/>
        <end position="68"/>
    </location>
</feature>
<protein>
    <recommendedName>
        <fullName evidence="4">DUF116 domain-containing protein</fullName>
    </recommendedName>
</protein>
<evidence type="ECO:0000313" key="3">
    <source>
        <dbReference type="Proteomes" id="UP000184465"/>
    </source>
</evidence>
<reference evidence="2 3" key="1">
    <citation type="submission" date="2016-11" db="EMBL/GenBank/DDBJ databases">
        <authorList>
            <person name="Jaros S."/>
            <person name="Januszkiewicz K."/>
            <person name="Wedrychowicz H."/>
        </authorList>
    </citation>
    <scope>NUCLEOTIDE SEQUENCE [LARGE SCALE GENOMIC DNA]</scope>
    <source>
        <strain evidence="2 3">DSM 15212</strain>
    </source>
</reference>
<name>A0A1M6NHE2_PARC5</name>
<dbReference type="STRING" id="1121301.SAMN02745912_01720"/>
<keyword evidence="1" id="KW-0472">Membrane</keyword>
<dbReference type="InterPro" id="IPR002829">
    <property type="entry name" value="DUF116"/>
</dbReference>
<evidence type="ECO:0008006" key="4">
    <source>
        <dbReference type="Google" id="ProtNLM"/>
    </source>
</evidence>
<dbReference type="EMBL" id="FRAG01000017">
    <property type="protein sequence ID" value="SHJ95119.1"/>
    <property type="molecule type" value="Genomic_DNA"/>
</dbReference>
<dbReference type="PIRSF" id="PIRSF006594">
    <property type="entry name" value="UCP006594"/>
    <property type="match status" value="1"/>
</dbReference>
<dbReference type="Pfam" id="PF01976">
    <property type="entry name" value="DUF116"/>
    <property type="match status" value="1"/>
</dbReference>
<gene>
    <name evidence="2" type="ORF">SAMN02745912_01720</name>
</gene>
<evidence type="ECO:0000313" key="2">
    <source>
        <dbReference type="EMBL" id="SHJ95119.1"/>
    </source>
</evidence>